<dbReference type="Gene3D" id="3.40.140.10">
    <property type="entry name" value="Cytidine Deaminase, domain 2"/>
    <property type="match status" value="1"/>
</dbReference>
<feature type="domain" description="CMP/dCMP-type deaminase" evidence="8">
    <location>
        <begin position="15"/>
        <end position="155"/>
    </location>
</feature>
<keyword evidence="9" id="KW-0131">Cell cycle</keyword>
<dbReference type="Proteomes" id="UP000229176">
    <property type="component" value="Unassembled WGS sequence"/>
</dbReference>
<evidence type="ECO:0000256" key="4">
    <source>
        <dbReference type="ARBA" id="ARBA00022801"/>
    </source>
</evidence>
<dbReference type="Pfam" id="PF00383">
    <property type="entry name" value="dCMP_cyt_deam_1"/>
    <property type="match status" value="1"/>
</dbReference>
<dbReference type="GO" id="GO:0006220">
    <property type="term" value="P:pyrimidine nucleotide metabolic process"/>
    <property type="evidence" value="ECO:0007669"/>
    <property type="project" value="InterPro"/>
</dbReference>
<dbReference type="EMBL" id="PCTI01000001">
    <property type="protein sequence ID" value="PIP69295.1"/>
    <property type="molecule type" value="Genomic_DNA"/>
</dbReference>
<dbReference type="InterPro" id="IPR016473">
    <property type="entry name" value="dCMP_deaminase"/>
</dbReference>
<reference evidence="9 10" key="1">
    <citation type="submission" date="2017-09" db="EMBL/GenBank/DDBJ databases">
        <title>Depth-based differentiation of microbial function through sediment-hosted aquifers and enrichment of novel symbionts in the deep terrestrial subsurface.</title>
        <authorList>
            <person name="Probst A.J."/>
            <person name="Ladd B."/>
            <person name="Jarett J.K."/>
            <person name="Geller-Mcgrath D.E."/>
            <person name="Sieber C.M."/>
            <person name="Emerson J.B."/>
            <person name="Anantharaman K."/>
            <person name="Thomas B.C."/>
            <person name="Malmstrom R."/>
            <person name="Stieglmeier M."/>
            <person name="Klingl A."/>
            <person name="Woyke T."/>
            <person name="Ryan C.M."/>
            <person name="Banfield J.F."/>
        </authorList>
    </citation>
    <scope>NUCLEOTIDE SEQUENCE [LARGE SCALE GENOMIC DNA]</scope>
    <source>
        <strain evidence="9">CG22_combo_CG10-13_8_21_14_all_32_8</strain>
    </source>
</reference>
<evidence type="ECO:0000256" key="6">
    <source>
        <dbReference type="PIRSR" id="PIRSR006019-1"/>
    </source>
</evidence>
<evidence type="ECO:0000256" key="1">
    <source>
        <dbReference type="ARBA" id="ARBA00001947"/>
    </source>
</evidence>
<dbReference type="GO" id="GO:0005737">
    <property type="term" value="C:cytoplasm"/>
    <property type="evidence" value="ECO:0007669"/>
    <property type="project" value="TreeGrafter"/>
</dbReference>
<dbReference type="AlphaFoldDB" id="A0A2H0CH96"/>
<comment type="cofactor">
    <cofactor evidence="1 7">
        <name>Zn(2+)</name>
        <dbReference type="ChEBI" id="CHEBI:29105"/>
    </cofactor>
</comment>
<dbReference type="GO" id="GO:0004132">
    <property type="term" value="F:dCMP deaminase activity"/>
    <property type="evidence" value="ECO:0007669"/>
    <property type="project" value="InterPro"/>
</dbReference>
<dbReference type="InterPro" id="IPR016192">
    <property type="entry name" value="APOBEC/CMP_deaminase_Zn-bd"/>
</dbReference>
<comment type="similarity">
    <text evidence="2">Belongs to the cytidine and deoxycytidylate deaminase family.</text>
</comment>
<dbReference type="SUPFAM" id="SSF53927">
    <property type="entry name" value="Cytidine deaminase-like"/>
    <property type="match status" value="1"/>
</dbReference>
<keyword evidence="9" id="KW-0132">Cell division</keyword>
<dbReference type="InterPro" id="IPR015517">
    <property type="entry name" value="dCMP_deaminase-rel"/>
</dbReference>
<sequence length="167" mass="18543">MKQTNKKITKHKRPSWDEYFLQLTEMVGSRGTCDRGRAGSVIVKDKRILSTGYVGAPAGLPSCDEVGHEMHTVINEDGTESRHCIRTSHAEQNAINNAARIGVAIEGGTVYCKMTPCYKCAQSIINSGIIRVVALKDYHGAKRTKEIFKQAKIKLIILGDMQTYKDM</sequence>
<feature type="binding site" evidence="7">
    <location>
        <position position="120"/>
    </location>
    <ligand>
        <name>Zn(2+)</name>
        <dbReference type="ChEBI" id="CHEBI:29105"/>
        <note>catalytic</note>
    </ligand>
</feature>
<evidence type="ECO:0000259" key="8">
    <source>
        <dbReference type="PROSITE" id="PS51747"/>
    </source>
</evidence>
<keyword evidence="4" id="KW-0378">Hydrolase</keyword>
<accession>A0A2H0CH96</accession>
<dbReference type="PIRSF" id="PIRSF006019">
    <property type="entry name" value="dCMP_deaminase"/>
    <property type="match status" value="1"/>
</dbReference>
<name>A0A2H0CH96_9BACT</name>
<protein>
    <submittedName>
        <fullName evidence="9">Cell division protein DedD</fullName>
    </submittedName>
</protein>
<feature type="active site" description="Proton donor" evidence="6">
    <location>
        <position position="91"/>
    </location>
</feature>
<dbReference type="PROSITE" id="PS00903">
    <property type="entry name" value="CYT_DCMP_DEAMINASES_1"/>
    <property type="match status" value="1"/>
</dbReference>
<dbReference type="InterPro" id="IPR002125">
    <property type="entry name" value="CMP_dCMP_dom"/>
</dbReference>
<keyword evidence="5 7" id="KW-0862">Zinc</keyword>
<evidence type="ECO:0000256" key="2">
    <source>
        <dbReference type="ARBA" id="ARBA00006576"/>
    </source>
</evidence>
<evidence type="ECO:0000313" key="9">
    <source>
        <dbReference type="EMBL" id="PIP69295.1"/>
    </source>
</evidence>
<feature type="binding site" evidence="7">
    <location>
        <position position="89"/>
    </location>
    <ligand>
        <name>Zn(2+)</name>
        <dbReference type="ChEBI" id="CHEBI:29105"/>
        <note>catalytic</note>
    </ligand>
</feature>
<dbReference type="CDD" id="cd01286">
    <property type="entry name" value="deoxycytidylate_deaminase"/>
    <property type="match status" value="1"/>
</dbReference>
<dbReference type="PANTHER" id="PTHR11086">
    <property type="entry name" value="DEOXYCYTIDYLATE DEAMINASE-RELATED"/>
    <property type="match status" value="1"/>
</dbReference>
<organism evidence="9 10">
    <name type="scientific">Candidatus Nomurabacteria bacterium CG22_combo_CG10-13_8_21_14_all_32_8</name>
    <dbReference type="NCBI Taxonomy" id="1974732"/>
    <lineage>
        <taxon>Bacteria</taxon>
        <taxon>Candidatus Nomuraibacteriota</taxon>
    </lineage>
</organism>
<dbReference type="PANTHER" id="PTHR11086:SF18">
    <property type="entry name" value="DEOXYCYTIDYLATE DEAMINASE"/>
    <property type="match status" value="1"/>
</dbReference>
<dbReference type="GO" id="GO:0008270">
    <property type="term" value="F:zinc ion binding"/>
    <property type="evidence" value="ECO:0007669"/>
    <property type="project" value="InterPro"/>
</dbReference>
<gene>
    <name evidence="9" type="ORF">COW91_00175</name>
</gene>
<dbReference type="InterPro" id="IPR035105">
    <property type="entry name" value="Deoxycytidylate_deaminase_dom"/>
</dbReference>
<dbReference type="InterPro" id="IPR016193">
    <property type="entry name" value="Cytidine_deaminase-like"/>
</dbReference>
<evidence type="ECO:0000256" key="7">
    <source>
        <dbReference type="PIRSR" id="PIRSR006019-2"/>
    </source>
</evidence>
<evidence type="ECO:0000256" key="3">
    <source>
        <dbReference type="ARBA" id="ARBA00022723"/>
    </source>
</evidence>
<feature type="binding site" evidence="7">
    <location>
        <position position="117"/>
    </location>
    <ligand>
        <name>Zn(2+)</name>
        <dbReference type="ChEBI" id="CHEBI:29105"/>
        <note>catalytic</note>
    </ligand>
</feature>
<proteinExistence type="inferred from homology"/>
<dbReference type="PROSITE" id="PS51747">
    <property type="entry name" value="CYT_DCMP_DEAMINASES_2"/>
    <property type="match status" value="1"/>
</dbReference>
<keyword evidence="3 7" id="KW-0479">Metal-binding</keyword>
<evidence type="ECO:0000256" key="5">
    <source>
        <dbReference type="ARBA" id="ARBA00022833"/>
    </source>
</evidence>
<comment type="caution">
    <text evidence="9">The sequence shown here is derived from an EMBL/GenBank/DDBJ whole genome shotgun (WGS) entry which is preliminary data.</text>
</comment>
<dbReference type="GO" id="GO:0051301">
    <property type="term" value="P:cell division"/>
    <property type="evidence" value="ECO:0007669"/>
    <property type="project" value="UniProtKB-KW"/>
</dbReference>
<evidence type="ECO:0000313" key="10">
    <source>
        <dbReference type="Proteomes" id="UP000229176"/>
    </source>
</evidence>